<organism evidence="3 4">
    <name type="scientific">Agromyces neolithicus</name>
    <dbReference type="NCBI Taxonomy" id="269420"/>
    <lineage>
        <taxon>Bacteria</taxon>
        <taxon>Bacillati</taxon>
        <taxon>Actinomycetota</taxon>
        <taxon>Actinomycetes</taxon>
        <taxon>Micrococcales</taxon>
        <taxon>Microbacteriaceae</taxon>
        <taxon>Agromyces</taxon>
    </lineage>
</organism>
<keyword evidence="1" id="KW-0472">Membrane</keyword>
<comment type="caution">
    <text evidence="3">The sequence shown here is derived from an EMBL/GenBank/DDBJ whole genome shotgun (WGS) entry which is preliminary data.</text>
</comment>
<feature type="transmembrane region" description="Helical" evidence="1">
    <location>
        <begin position="151"/>
        <end position="169"/>
    </location>
</feature>
<evidence type="ECO:0000313" key="3">
    <source>
        <dbReference type="EMBL" id="GAA1809567.1"/>
    </source>
</evidence>
<evidence type="ECO:0000313" key="4">
    <source>
        <dbReference type="Proteomes" id="UP001500002"/>
    </source>
</evidence>
<dbReference type="EMBL" id="BAAANJ010000006">
    <property type="protein sequence ID" value="GAA1809567.1"/>
    <property type="molecule type" value="Genomic_DNA"/>
</dbReference>
<gene>
    <name evidence="3" type="ORF">GCM10009749_17530</name>
</gene>
<dbReference type="Proteomes" id="UP001500002">
    <property type="component" value="Unassembled WGS sequence"/>
</dbReference>
<proteinExistence type="predicted"/>
<evidence type="ECO:0000256" key="1">
    <source>
        <dbReference type="SAM" id="Phobius"/>
    </source>
</evidence>
<feature type="transmembrane region" description="Helical" evidence="1">
    <location>
        <begin position="21"/>
        <end position="45"/>
    </location>
</feature>
<dbReference type="InterPro" id="IPR003675">
    <property type="entry name" value="Rce1/LyrA-like_dom"/>
</dbReference>
<keyword evidence="1" id="KW-1133">Transmembrane helix</keyword>
<feature type="transmembrane region" description="Helical" evidence="1">
    <location>
        <begin position="243"/>
        <end position="264"/>
    </location>
</feature>
<sequence length="271" mass="29521">MTTDVPARAPSSATRVPPLTWVLGLPLLRVVLVGLAAAITWLLLAGDDGPGAFPPEFTYAALTILPINLISLWLVRRALHREGNRTRDLIDFSWRRLGTDVLWGLLWLSALAVPFALAMVGVLVGLEGVGVFERFDTLFAPAASGELPDRAWLTVTAVVTVLTFAPLNAPTEELVYRGYSQGGLQRHRWPTFWAIVVPAAIFGLQHVFFAPAGPLTLAYIAAFFVWGAGAGVIVWWQRRLMPIIVAHFLTNLFTSAPVLVLVFLPDSAFAS</sequence>
<name>A0ABN2M548_9MICO</name>
<dbReference type="Pfam" id="PF02517">
    <property type="entry name" value="Rce1-like"/>
    <property type="match status" value="1"/>
</dbReference>
<evidence type="ECO:0000259" key="2">
    <source>
        <dbReference type="Pfam" id="PF02517"/>
    </source>
</evidence>
<feature type="transmembrane region" description="Helical" evidence="1">
    <location>
        <begin position="216"/>
        <end position="236"/>
    </location>
</feature>
<feature type="transmembrane region" description="Helical" evidence="1">
    <location>
        <begin position="57"/>
        <end position="75"/>
    </location>
</feature>
<accession>A0ABN2M548</accession>
<keyword evidence="4" id="KW-1185">Reference proteome</keyword>
<feature type="transmembrane region" description="Helical" evidence="1">
    <location>
        <begin position="101"/>
        <end position="126"/>
    </location>
</feature>
<feature type="transmembrane region" description="Helical" evidence="1">
    <location>
        <begin position="190"/>
        <end position="210"/>
    </location>
</feature>
<feature type="domain" description="CAAX prenyl protease 2/Lysostaphin resistance protein A-like" evidence="2">
    <location>
        <begin position="156"/>
        <end position="253"/>
    </location>
</feature>
<keyword evidence="1" id="KW-0812">Transmembrane</keyword>
<protein>
    <recommendedName>
        <fullName evidence="2">CAAX prenyl protease 2/Lysostaphin resistance protein A-like domain-containing protein</fullName>
    </recommendedName>
</protein>
<reference evidence="3 4" key="1">
    <citation type="journal article" date="2019" name="Int. J. Syst. Evol. Microbiol.">
        <title>The Global Catalogue of Microorganisms (GCM) 10K type strain sequencing project: providing services to taxonomists for standard genome sequencing and annotation.</title>
        <authorList>
            <consortium name="The Broad Institute Genomics Platform"/>
            <consortium name="The Broad Institute Genome Sequencing Center for Infectious Disease"/>
            <person name="Wu L."/>
            <person name="Ma J."/>
        </authorList>
    </citation>
    <scope>NUCLEOTIDE SEQUENCE [LARGE SCALE GENOMIC DNA]</scope>
    <source>
        <strain evidence="3 4">JCM 14322</strain>
    </source>
</reference>
<dbReference type="RefSeq" id="WP_344295489.1">
    <property type="nucleotide sequence ID" value="NZ_BAAANJ010000006.1"/>
</dbReference>